<evidence type="ECO:0000313" key="1">
    <source>
        <dbReference type="EMBL" id="MDB6491442.1"/>
    </source>
</evidence>
<comment type="caution">
    <text evidence="2">The sequence shown here is derived from an EMBL/GenBank/DDBJ whole genome shotgun (WGS) entry which is preliminary data.</text>
</comment>
<dbReference type="Gene3D" id="3.10.20.30">
    <property type="match status" value="1"/>
</dbReference>
<dbReference type="Proteomes" id="UP000216789">
    <property type="component" value="Unassembled WGS sequence"/>
</dbReference>
<sequence length="74" mass="8023">MSRQTQKGTAMIINGKEENIATPITVAELIESKGLRADRVAVELNGEIVPRTQRAQTQLKGTDTLEIVTFVQGG</sequence>
<dbReference type="CDD" id="cd00565">
    <property type="entry name" value="Ubl_ThiS"/>
    <property type="match status" value="1"/>
</dbReference>
<dbReference type="InterPro" id="IPR012675">
    <property type="entry name" value="Beta-grasp_dom_sf"/>
</dbReference>
<proteinExistence type="predicted"/>
<dbReference type="EMBL" id="MNLB01000006">
    <property type="protein sequence ID" value="PAC73344.1"/>
    <property type="molecule type" value="Genomic_DNA"/>
</dbReference>
<evidence type="ECO:0000313" key="4">
    <source>
        <dbReference type="Proteomes" id="UP001212008"/>
    </source>
</evidence>
<dbReference type="AlphaFoldDB" id="A0A267WL66"/>
<protein>
    <submittedName>
        <fullName evidence="1">Sulfur carrier protein ThiS</fullName>
    </submittedName>
    <submittedName>
        <fullName evidence="2">Thiamine biosynthesis protein ThiS</fullName>
    </submittedName>
</protein>
<reference evidence="2 3" key="1">
    <citation type="journal article" date="2017" name="ISME J.">
        <title>Unveiling bifidobacterial biogeography across the mammalian branch of the tree of life.</title>
        <authorList>
            <person name="Milani C."/>
            <person name="Mangifesta M."/>
            <person name="Mancabelli L."/>
            <person name="Lugli G.A."/>
            <person name="James K."/>
            <person name="Duranti S."/>
            <person name="Turroni F."/>
            <person name="Ferrario C."/>
            <person name="Ossiprandi M.C."/>
            <person name="van Sinderen D."/>
            <person name="Ventura M."/>
        </authorList>
    </citation>
    <scope>NUCLEOTIDE SEQUENCE [LARGE SCALE GENOMIC DNA]</scope>
    <source>
        <strain evidence="2 3">1E</strain>
    </source>
</reference>
<dbReference type="SUPFAM" id="SSF54285">
    <property type="entry name" value="MoaD/ThiS"/>
    <property type="match status" value="1"/>
</dbReference>
<dbReference type="InterPro" id="IPR003749">
    <property type="entry name" value="ThiS/MoaD-like"/>
</dbReference>
<dbReference type="Pfam" id="PF02597">
    <property type="entry name" value="ThiS"/>
    <property type="match status" value="1"/>
</dbReference>
<dbReference type="Proteomes" id="UP001212008">
    <property type="component" value="Unassembled WGS sequence"/>
</dbReference>
<dbReference type="PANTHER" id="PTHR34472:SF1">
    <property type="entry name" value="SULFUR CARRIER PROTEIN THIS"/>
    <property type="match status" value="1"/>
</dbReference>
<evidence type="ECO:0000313" key="3">
    <source>
        <dbReference type="Proteomes" id="UP000216789"/>
    </source>
</evidence>
<dbReference type="NCBIfam" id="TIGR01683">
    <property type="entry name" value="thiS"/>
    <property type="match status" value="1"/>
</dbReference>
<dbReference type="InterPro" id="IPR010035">
    <property type="entry name" value="Thi_S"/>
</dbReference>
<dbReference type="PANTHER" id="PTHR34472">
    <property type="entry name" value="SULFUR CARRIER PROTEIN THIS"/>
    <property type="match status" value="1"/>
</dbReference>
<dbReference type="EMBL" id="JAQKRA010000001">
    <property type="protein sequence ID" value="MDB6491442.1"/>
    <property type="molecule type" value="Genomic_DNA"/>
</dbReference>
<name>A0A267WL66_BIFPS</name>
<evidence type="ECO:0000313" key="2">
    <source>
        <dbReference type="EMBL" id="PAC73344.1"/>
    </source>
</evidence>
<accession>A0A267WL66</accession>
<reference evidence="1 4" key="2">
    <citation type="submission" date="2023-01" db="EMBL/GenBank/DDBJ databases">
        <title>Human gut microbiome strain richness.</title>
        <authorList>
            <person name="Chen-Liaw A."/>
        </authorList>
    </citation>
    <scope>NUCLEOTIDE SEQUENCE [LARGE SCALE GENOMIC DNA]</scope>
    <source>
        <strain evidence="1 4">RTP21311st1_C8_RTP21311_201001</strain>
    </source>
</reference>
<gene>
    <name evidence="1" type="primary">thiS</name>
    <name evidence="2" type="ORF">BPS1E_1270</name>
    <name evidence="1" type="ORF">PMN70_04410</name>
</gene>
<dbReference type="InterPro" id="IPR016155">
    <property type="entry name" value="Mopterin_synth/thiamin_S_b"/>
</dbReference>
<organism evidence="2 3">
    <name type="scientific">Bifidobacterium pseudocatenulatum</name>
    <dbReference type="NCBI Taxonomy" id="28026"/>
    <lineage>
        <taxon>Bacteria</taxon>
        <taxon>Bacillati</taxon>
        <taxon>Actinomycetota</taxon>
        <taxon>Actinomycetes</taxon>
        <taxon>Bifidobacteriales</taxon>
        <taxon>Bifidobacteriaceae</taxon>
        <taxon>Bifidobacterium</taxon>
    </lineage>
</organism>